<keyword evidence="4" id="KW-1185">Reference proteome</keyword>
<name>A0AA38KN79_9AGAR</name>
<dbReference type="PANTHER" id="PTHR39477">
    <property type="entry name" value="CHROMOSOME 8, WHOLE GENOME SHOTGUN SEQUENCE"/>
    <property type="match status" value="1"/>
</dbReference>
<dbReference type="Pfam" id="PF24845">
    <property type="entry name" value="DUF7721"/>
    <property type="match status" value="1"/>
</dbReference>
<feature type="domain" description="DUF7721" evidence="2">
    <location>
        <begin position="89"/>
        <end position="145"/>
    </location>
</feature>
<protein>
    <submittedName>
        <fullName evidence="3">Beta-flanking protein</fullName>
    </submittedName>
</protein>
<comment type="caution">
    <text evidence="3">The sequence shown here is derived from an EMBL/GenBank/DDBJ whole genome shotgun (WGS) entry which is preliminary data.</text>
</comment>
<dbReference type="Proteomes" id="UP001163798">
    <property type="component" value="Unassembled WGS sequence"/>
</dbReference>
<proteinExistence type="predicted"/>
<dbReference type="InterPro" id="IPR056138">
    <property type="entry name" value="DUF7721"/>
</dbReference>
<reference evidence="3" key="1">
    <citation type="submission" date="2022-08" db="EMBL/GenBank/DDBJ databases">
        <authorList>
            <consortium name="DOE Joint Genome Institute"/>
            <person name="Min B."/>
            <person name="Riley R."/>
            <person name="Sierra-Patev S."/>
            <person name="Naranjo-Ortiz M."/>
            <person name="Looney B."/>
            <person name="Konkel Z."/>
            <person name="Slot J.C."/>
            <person name="Sakamoto Y."/>
            <person name="Steenwyk J.L."/>
            <person name="Rokas A."/>
            <person name="Carro J."/>
            <person name="Camarero S."/>
            <person name="Ferreira P."/>
            <person name="Molpeceres G."/>
            <person name="Ruiz-Duenas F.J."/>
            <person name="Serrano A."/>
            <person name="Henrissat B."/>
            <person name="Drula E."/>
            <person name="Hughes K.W."/>
            <person name="Mata J.L."/>
            <person name="Ishikawa N.K."/>
            <person name="Vargas-Isla R."/>
            <person name="Ushijima S."/>
            <person name="Smith C.A."/>
            <person name="Ahrendt S."/>
            <person name="Andreopoulos W."/>
            <person name="He G."/>
            <person name="Labutti K."/>
            <person name="Lipzen A."/>
            <person name="Ng V."/>
            <person name="Sandor L."/>
            <person name="Barry K."/>
            <person name="Martinez A.T."/>
            <person name="Xiao Y."/>
            <person name="Gibbons J.G."/>
            <person name="Terashima K."/>
            <person name="Hibbett D.S."/>
            <person name="Grigoriev I.V."/>
        </authorList>
    </citation>
    <scope>NUCLEOTIDE SEQUENCE</scope>
    <source>
        <strain evidence="3">TFB10291</strain>
    </source>
</reference>
<evidence type="ECO:0000259" key="2">
    <source>
        <dbReference type="Pfam" id="PF24845"/>
    </source>
</evidence>
<feature type="compositionally biased region" description="Polar residues" evidence="1">
    <location>
        <begin position="16"/>
        <end position="44"/>
    </location>
</feature>
<dbReference type="PANTHER" id="PTHR39477:SF1">
    <property type="entry name" value="BETA-FLANKING PROTEIN"/>
    <property type="match status" value="1"/>
</dbReference>
<evidence type="ECO:0000313" key="4">
    <source>
        <dbReference type="Proteomes" id="UP001163798"/>
    </source>
</evidence>
<dbReference type="EMBL" id="MU793435">
    <property type="protein sequence ID" value="KAJ3783120.1"/>
    <property type="molecule type" value="Genomic_DNA"/>
</dbReference>
<dbReference type="AlphaFoldDB" id="A0AA38KN79"/>
<gene>
    <name evidence="3" type="ORF">GGU10DRAFT_60731</name>
</gene>
<sequence length="224" mass="23076">MDSFIGLAKQGLAAYESSQSNVSKTGGSEYNSPDNRPQSVSRPSFNDDEVAQTAAEQGSGHAGMFSQAVSYVKSNTVSLMPFESSISVIMLYLSQQEHEEPIDEEHVTNSHQEAYERGNASSLSAGSMGSAAALQIFKQFTSGGGGGGSNSQSQLISMAMAEASKLFDQSGGASSGSKQDAVNGAGMMVMKMLVQSKMSSMMGGGNSGGLGGMSGMLGLASKFL</sequence>
<organism evidence="3 4">
    <name type="scientific">Lentinula aff. detonsa</name>
    <dbReference type="NCBI Taxonomy" id="2804958"/>
    <lineage>
        <taxon>Eukaryota</taxon>
        <taxon>Fungi</taxon>
        <taxon>Dikarya</taxon>
        <taxon>Basidiomycota</taxon>
        <taxon>Agaricomycotina</taxon>
        <taxon>Agaricomycetes</taxon>
        <taxon>Agaricomycetidae</taxon>
        <taxon>Agaricales</taxon>
        <taxon>Marasmiineae</taxon>
        <taxon>Omphalotaceae</taxon>
        <taxon>Lentinula</taxon>
    </lineage>
</organism>
<accession>A0AA38KN79</accession>
<feature type="region of interest" description="Disordered" evidence="1">
    <location>
        <begin position="16"/>
        <end position="48"/>
    </location>
</feature>
<evidence type="ECO:0000313" key="3">
    <source>
        <dbReference type="EMBL" id="KAJ3783120.1"/>
    </source>
</evidence>
<evidence type="ECO:0000256" key="1">
    <source>
        <dbReference type="SAM" id="MobiDB-lite"/>
    </source>
</evidence>